<comment type="caution">
    <text evidence="1">The sequence shown here is derived from an EMBL/GenBank/DDBJ whole genome shotgun (WGS) entry which is preliminary data.</text>
</comment>
<evidence type="ECO:0000313" key="2">
    <source>
        <dbReference type="Proteomes" id="UP001064048"/>
    </source>
</evidence>
<reference evidence="1 2" key="1">
    <citation type="journal article" date="2022" name="Genome Biol. Evol.">
        <title>The Spruce Budworm Genome: Reconstructing the Evolutionary History of Antifreeze Proteins.</title>
        <authorList>
            <person name="Beliveau C."/>
            <person name="Gagne P."/>
            <person name="Picq S."/>
            <person name="Vernygora O."/>
            <person name="Keeling C.I."/>
            <person name="Pinkney K."/>
            <person name="Doucet D."/>
            <person name="Wen F."/>
            <person name="Johnston J.S."/>
            <person name="Maaroufi H."/>
            <person name="Boyle B."/>
            <person name="Laroche J."/>
            <person name="Dewar K."/>
            <person name="Juretic N."/>
            <person name="Blackburn G."/>
            <person name="Nisole A."/>
            <person name="Brunet B."/>
            <person name="Brandao M."/>
            <person name="Lumley L."/>
            <person name="Duan J."/>
            <person name="Quan G."/>
            <person name="Lucarotti C.J."/>
            <person name="Roe A.D."/>
            <person name="Sperling F.A.H."/>
            <person name="Levesque R.C."/>
            <person name="Cusson M."/>
        </authorList>
    </citation>
    <scope>NUCLEOTIDE SEQUENCE [LARGE SCALE GENOMIC DNA]</scope>
    <source>
        <strain evidence="1">Glfc:IPQL:Cfum</strain>
    </source>
</reference>
<dbReference type="Proteomes" id="UP001064048">
    <property type="component" value="Chromosome 7"/>
</dbReference>
<protein>
    <submittedName>
        <fullName evidence="1">Uncharacterized protein</fullName>
    </submittedName>
</protein>
<organism evidence="1 2">
    <name type="scientific">Choristoneura fumiferana</name>
    <name type="common">Spruce budworm moth</name>
    <name type="synonym">Archips fumiferana</name>
    <dbReference type="NCBI Taxonomy" id="7141"/>
    <lineage>
        <taxon>Eukaryota</taxon>
        <taxon>Metazoa</taxon>
        <taxon>Ecdysozoa</taxon>
        <taxon>Arthropoda</taxon>
        <taxon>Hexapoda</taxon>
        <taxon>Insecta</taxon>
        <taxon>Pterygota</taxon>
        <taxon>Neoptera</taxon>
        <taxon>Endopterygota</taxon>
        <taxon>Lepidoptera</taxon>
        <taxon>Glossata</taxon>
        <taxon>Ditrysia</taxon>
        <taxon>Tortricoidea</taxon>
        <taxon>Tortricidae</taxon>
        <taxon>Tortricinae</taxon>
        <taxon>Choristoneura</taxon>
    </lineage>
</organism>
<gene>
    <name evidence="1" type="ORF">MSG28_004822</name>
</gene>
<keyword evidence="2" id="KW-1185">Reference proteome</keyword>
<accession>A0ACC0K883</accession>
<sequence length="624" mass="67713">MACTICLNTDGKPVKMRKEKDTMGELDVPDDKLYGAQTVRSVMNFPIGGIEERMPYPVIVAFGILKKAAAKVNVEFGLEKNLACDDVISGKLYREGHFPLVIWQTGSGTQSNMNTNEVIANRAIQILGGKLGSKEPVHPNDHVNKSQSSNDTYPTAMHIAVAMELRDRLMPGLVTLRDTLAAKSKEFDKIIKIGRFRFCFQYPVIVAFGILKKAAAKVNVEFGLEKKLADAICQACDDVISGKLYREGHFPLVIWQTGSGTQSNMNTNEVIANRAIQILGGKLGSKEPVHPNDHVNKSQSSNDTYPTAMHIAVAMELRDRLMPGLVTLRDTLAAKSKEFDKIIKIGRTHLMDAVPLTLGQEFSAYAQQLTYGVDRVCATLPRLHLLALGGTAVGTGLNTRIGFAEKCAAEIAQLTGIPFETAPNKFEALACHDAMVEVSGALNVIACSLMKIANDIRFLASGPRCGLGELMLPENEPGSSIMPGKVNPTQCEALTMVAAQVMGNHVACTMGGATGHFELNVFKPMMVSNVLRSIRLLGDGCQAFNKNCAVGIEANKEKIDKIMHESLMLVTALNPHIGYDKAAQIAKTAHKEGGTLKGTAVKLGILTEQQFDEWVRPEQMLGPK</sequence>
<name>A0ACC0K883_CHOFU</name>
<dbReference type="EMBL" id="CM046107">
    <property type="protein sequence ID" value="KAI8432428.1"/>
    <property type="molecule type" value="Genomic_DNA"/>
</dbReference>
<proteinExistence type="predicted"/>
<evidence type="ECO:0000313" key="1">
    <source>
        <dbReference type="EMBL" id="KAI8432428.1"/>
    </source>
</evidence>